<dbReference type="STRING" id="218851.A0A2G5C6K9"/>
<dbReference type="Pfam" id="PF16417">
    <property type="entry name" value="CNOT1_TTP_bind"/>
    <property type="match status" value="1"/>
</dbReference>
<evidence type="ECO:0000313" key="3">
    <source>
        <dbReference type="Proteomes" id="UP000230069"/>
    </source>
</evidence>
<organism evidence="2 3">
    <name type="scientific">Aquilegia coerulea</name>
    <name type="common">Rocky mountain columbine</name>
    <dbReference type="NCBI Taxonomy" id="218851"/>
    <lineage>
        <taxon>Eukaryota</taxon>
        <taxon>Viridiplantae</taxon>
        <taxon>Streptophyta</taxon>
        <taxon>Embryophyta</taxon>
        <taxon>Tracheophyta</taxon>
        <taxon>Spermatophyta</taxon>
        <taxon>Magnoliopsida</taxon>
        <taxon>Ranunculales</taxon>
        <taxon>Ranunculaceae</taxon>
        <taxon>Thalictroideae</taxon>
        <taxon>Aquilegia</taxon>
    </lineage>
</organism>
<dbReference type="GO" id="GO:0060090">
    <property type="term" value="F:molecular adaptor activity"/>
    <property type="evidence" value="ECO:0007669"/>
    <property type="project" value="TreeGrafter"/>
</dbReference>
<gene>
    <name evidence="2" type="ORF">AQUCO_08500006v1</name>
</gene>
<dbReference type="GO" id="GO:0000932">
    <property type="term" value="C:P-body"/>
    <property type="evidence" value="ECO:0007669"/>
    <property type="project" value="TreeGrafter"/>
</dbReference>
<dbReference type="EMBL" id="KZ305102">
    <property type="protein sequence ID" value="PIA26915.1"/>
    <property type="molecule type" value="Genomic_DNA"/>
</dbReference>
<dbReference type="InParanoid" id="A0A2G5C6K9"/>
<dbReference type="PANTHER" id="PTHR13162:SF8">
    <property type="entry name" value="CCR4-NOT TRANSCRIPTION COMPLEX SUBUNIT 1"/>
    <property type="match status" value="1"/>
</dbReference>
<protein>
    <recommendedName>
        <fullName evidence="1">CCR4-NOT transcription complex subunit 1 TTP binding domain-containing protein</fullName>
    </recommendedName>
</protein>
<reference evidence="2 3" key="1">
    <citation type="submission" date="2017-09" db="EMBL/GenBank/DDBJ databases">
        <title>WGS assembly of Aquilegia coerulea Goldsmith.</title>
        <authorList>
            <person name="Hodges S."/>
            <person name="Kramer E."/>
            <person name="Nordborg M."/>
            <person name="Tomkins J."/>
            <person name="Borevitz J."/>
            <person name="Derieg N."/>
            <person name="Yan J."/>
            <person name="Mihaltcheva S."/>
            <person name="Hayes R.D."/>
            <person name="Rokhsar D."/>
        </authorList>
    </citation>
    <scope>NUCLEOTIDE SEQUENCE [LARGE SCALE GENOMIC DNA]</scope>
    <source>
        <strain evidence="3">cv. Goldsmith</strain>
    </source>
</reference>
<dbReference type="InterPro" id="IPR032193">
    <property type="entry name" value="CNOT1_TTP_bind"/>
</dbReference>
<dbReference type="Gene3D" id="1.25.40.840">
    <property type="entry name" value="CCR4-NOT transcription complex subunit 1 TTP binding domain"/>
    <property type="match status" value="1"/>
</dbReference>
<dbReference type="AlphaFoldDB" id="A0A2G5C6K9"/>
<dbReference type="GO" id="GO:0000288">
    <property type="term" value="P:nuclear-transcribed mRNA catabolic process, deadenylation-dependent decay"/>
    <property type="evidence" value="ECO:0007669"/>
    <property type="project" value="TreeGrafter"/>
</dbReference>
<dbReference type="OrthoDB" id="1929077at2759"/>
<feature type="domain" description="CCR4-NOT transcription complex subunit 1 TTP binding" evidence="1">
    <location>
        <begin position="1"/>
        <end position="50"/>
    </location>
</feature>
<dbReference type="PANTHER" id="PTHR13162">
    <property type="entry name" value="CCR4-NOT TRANSCRIPTION COMPLEX"/>
    <property type="match status" value="1"/>
</dbReference>
<sequence>MFVFGAKALEQFVDRLVEWPQYCNDLLQKSHLHGTHSDLVIFIEWALARISSSRIESNGGATAVDQ</sequence>
<evidence type="ECO:0000259" key="1">
    <source>
        <dbReference type="Pfam" id="PF16417"/>
    </source>
</evidence>
<name>A0A2G5C6K9_AQUCA</name>
<dbReference type="Proteomes" id="UP000230069">
    <property type="component" value="Unassembled WGS sequence"/>
</dbReference>
<dbReference type="GO" id="GO:0017148">
    <property type="term" value="P:negative regulation of translation"/>
    <property type="evidence" value="ECO:0007669"/>
    <property type="project" value="InterPro"/>
</dbReference>
<keyword evidence="3" id="KW-1185">Reference proteome</keyword>
<dbReference type="InterPro" id="IPR040398">
    <property type="entry name" value="Not1"/>
</dbReference>
<dbReference type="GO" id="GO:0030015">
    <property type="term" value="C:CCR4-NOT core complex"/>
    <property type="evidence" value="ECO:0007669"/>
    <property type="project" value="InterPro"/>
</dbReference>
<proteinExistence type="predicted"/>
<dbReference type="InterPro" id="IPR038535">
    <property type="entry name" value="CNOT1_TTP_bind_sf"/>
</dbReference>
<evidence type="ECO:0000313" key="2">
    <source>
        <dbReference type="EMBL" id="PIA26915.1"/>
    </source>
</evidence>
<accession>A0A2G5C6K9</accession>